<protein>
    <submittedName>
        <fullName evidence="2">Uncharacterized protein</fullName>
    </submittedName>
</protein>
<gene>
    <name evidence="2" type="ORF">PPNO1_LOCUS5198</name>
</gene>
<feature type="signal peptide" evidence="1">
    <location>
        <begin position="1"/>
        <end position="16"/>
    </location>
</feature>
<dbReference type="EMBL" id="CALLCH030000012">
    <property type="protein sequence ID" value="CAI4215487.1"/>
    <property type="molecule type" value="Genomic_DNA"/>
</dbReference>
<dbReference type="InterPro" id="IPR029058">
    <property type="entry name" value="AB_hydrolase_fold"/>
</dbReference>
<feature type="chain" id="PRO_5040128218" evidence="1">
    <location>
        <begin position="17"/>
        <end position="327"/>
    </location>
</feature>
<organism evidence="2 3">
    <name type="scientific">Parascedosporium putredinis</name>
    <dbReference type="NCBI Taxonomy" id="1442378"/>
    <lineage>
        <taxon>Eukaryota</taxon>
        <taxon>Fungi</taxon>
        <taxon>Dikarya</taxon>
        <taxon>Ascomycota</taxon>
        <taxon>Pezizomycotina</taxon>
        <taxon>Sordariomycetes</taxon>
        <taxon>Hypocreomycetidae</taxon>
        <taxon>Microascales</taxon>
        <taxon>Microascaceae</taxon>
        <taxon>Parascedosporium</taxon>
    </lineage>
</organism>
<sequence>MLFSLALSVFATLAAAQRPDPDPGRRDPIILERSGGFNIGGKVIDHPTRPAQDQPRHVAQLQHPDVAEPVGRRAGLQGHVFAARLPRVPLGRATPGPRGLELRALQLRPGLPRPEQLLAWNFGPSPLDWWEDVQFPTENREYFWEQATGGRYIEFDNVPNVHMQSEAAAISADTGMNGDSIVYLTNSAAGLRSMMTVAKSNTTNIKGIVMYETVGIVYPEGYGVEQSNGPFGPFVIPLEDFEKLTKLKEIQFIFGDHRDETHLYLQQAREVAAIINDLGGNASVLKLGEDAGLWGSTHVSFADMDNDKVAELLDDFLARNGLDEYQD</sequence>
<keyword evidence="1" id="KW-0732">Signal</keyword>
<name>A0A9P1H538_9PEZI</name>
<reference evidence="2" key="1">
    <citation type="submission" date="2022-11" db="EMBL/GenBank/DDBJ databases">
        <authorList>
            <person name="Scott C."/>
            <person name="Bruce N."/>
        </authorList>
    </citation>
    <scope>NUCLEOTIDE SEQUENCE</scope>
</reference>
<evidence type="ECO:0000256" key="1">
    <source>
        <dbReference type="SAM" id="SignalP"/>
    </source>
</evidence>
<evidence type="ECO:0000313" key="3">
    <source>
        <dbReference type="Proteomes" id="UP000838763"/>
    </source>
</evidence>
<evidence type="ECO:0000313" key="2">
    <source>
        <dbReference type="EMBL" id="CAI4215487.1"/>
    </source>
</evidence>
<dbReference type="AlphaFoldDB" id="A0A9P1H538"/>
<proteinExistence type="predicted"/>
<dbReference type="Gene3D" id="3.40.50.1820">
    <property type="entry name" value="alpha/beta hydrolase"/>
    <property type="match status" value="1"/>
</dbReference>
<dbReference type="OrthoDB" id="3504488at2759"/>
<accession>A0A9P1H538</accession>
<dbReference type="Proteomes" id="UP000838763">
    <property type="component" value="Unassembled WGS sequence"/>
</dbReference>
<comment type="caution">
    <text evidence="2">The sequence shown here is derived from an EMBL/GenBank/DDBJ whole genome shotgun (WGS) entry which is preliminary data.</text>
</comment>
<keyword evidence="3" id="KW-1185">Reference proteome</keyword>